<evidence type="ECO:0000256" key="1">
    <source>
        <dbReference type="SAM" id="Phobius"/>
    </source>
</evidence>
<keyword evidence="1" id="KW-1133">Transmembrane helix</keyword>
<name>W4PZ11_9BACI</name>
<feature type="transmembrane region" description="Helical" evidence="1">
    <location>
        <begin position="80"/>
        <end position="96"/>
    </location>
</feature>
<comment type="caution">
    <text evidence="2">The sequence shown here is derived from an EMBL/GenBank/DDBJ whole genome shotgun (WGS) entry which is preliminary data.</text>
</comment>
<evidence type="ECO:0000313" key="3">
    <source>
        <dbReference type="Proteomes" id="UP000018890"/>
    </source>
</evidence>
<keyword evidence="1" id="KW-0472">Membrane</keyword>
<feature type="transmembrane region" description="Helical" evidence="1">
    <location>
        <begin position="52"/>
        <end position="74"/>
    </location>
</feature>
<dbReference type="AlphaFoldDB" id="W4PZ11"/>
<dbReference type="STRING" id="1236970.JCM9140_674"/>
<dbReference type="EMBL" id="BAUT01000004">
    <property type="protein sequence ID" value="GAE24723.1"/>
    <property type="molecule type" value="Genomic_DNA"/>
</dbReference>
<dbReference type="RefSeq" id="WP_034742143.1">
    <property type="nucleotide sequence ID" value="NZ_BAUT01000004.1"/>
</dbReference>
<keyword evidence="3" id="KW-1185">Reference proteome</keyword>
<sequence>MDEKRKEIIVNEIKNWKETKLLPAHYCDFLLTLYTEGQQDDKETKQSFVLRWYPFVPFIVIHLLFLLTIVVIYFTDFSNVMQIAIAVPFVLAIILIGSKSAHTLLSSYYFMIAAVLFYLVTVQWGSGLGLNPTKMVFIITLIHCVSWVVVGWRYSLRIFQLAGIVGLTCALFLYFQ</sequence>
<dbReference type="OrthoDB" id="2380880at2"/>
<dbReference type="Proteomes" id="UP000018890">
    <property type="component" value="Unassembled WGS sequence"/>
</dbReference>
<feature type="transmembrane region" description="Helical" evidence="1">
    <location>
        <begin position="132"/>
        <end position="151"/>
    </location>
</feature>
<organism evidence="2 3">
    <name type="scientific">Halalkalibacter wakoensis JCM 9140</name>
    <dbReference type="NCBI Taxonomy" id="1236970"/>
    <lineage>
        <taxon>Bacteria</taxon>
        <taxon>Bacillati</taxon>
        <taxon>Bacillota</taxon>
        <taxon>Bacilli</taxon>
        <taxon>Bacillales</taxon>
        <taxon>Bacillaceae</taxon>
        <taxon>Halalkalibacter</taxon>
    </lineage>
</organism>
<evidence type="ECO:0000313" key="2">
    <source>
        <dbReference type="EMBL" id="GAE24723.1"/>
    </source>
</evidence>
<keyword evidence="1" id="KW-0812">Transmembrane</keyword>
<feature type="transmembrane region" description="Helical" evidence="1">
    <location>
        <begin position="158"/>
        <end position="175"/>
    </location>
</feature>
<proteinExistence type="predicted"/>
<reference evidence="2" key="1">
    <citation type="journal article" date="2014" name="Genome Announc.">
        <title>Draft Genome Sequences of Three Alkaliphilic Bacillus Strains, Bacillus wakoensis JCM 9140T, Bacillus akibai JCM 9157T, and Bacillus hemicellulosilyticus JCM 9152T.</title>
        <authorList>
            <person name="Yuki M."/>
            <person name="Oshima K."/>
            <person name="Suda W."/>
            <person name="Oshida Y."/>
            <person name="Kitamura K."/>
            <person name="Iida T."/>
            <person name="Hattori M."/>
            <person name="Ohkuma M."/>
        </authorList>
    </citation>
    <scope>NUCLEOTIDE SEQUENCE [LARGE SCALE GENOMIC DNA]</scope>
    <source>
        <strain evidence="2">JCM 9140</strain>
    </source>
</reference>
<accession>W4PZ11</accession>
<gene>
    <name evidence="2" type="ORF">JCM9140_674</name>
</gene>
<protein>
    <submittedName>
        <fullName evidence="2">Uncharacterized protein</fullName>
    </submittedName>
</protein>
<feature type="transmembrane region" description="Helical" evidence="1">
    <location>
        <begin position="108"/>
        <end position="126"/>
    </location>
</feature>